<dbReference type="OrthoDB" id="285281at2"/>
<dbReference type="EMBL" id="CP022203">
    <property type="protein sequence ID" value="ATB44618.1"/>
    <property type="molecule type" value="Genomic_DNA"/>
</dbReference>
<accession>A0A250JLU7</accession>
<reference evidence="2 3" key="1">
    <citation type="submission" date="2017-06" db="EMBL/GenBank/DDBJ databases">
        <title>Sequencing and comparative analysis of myxobacterial genomes.</title>
        <authorList>
            <person name="Rupp O."/>
            <person name="Goesmann A."/>
            <person name="Sogaard-Andersen L."/>
        </authorList>
    </citation>
    <scope>NUCLEOTIDE SEQUENCE [LARGE SCALE GENOMIC DNA]</scope>
    <source>
        <strain evidence="2 3">DSM 14697</strain>
    </source>
</reference>
<protein>
    <submittedName>
        <fullName evidence="2">Sulfurtransferase</fullName>
    </submittedName>
</protein>
<name>A0A250JLU7_9BACT</name>
<dbReference type="AlphaFoldDB" id="A0A250JLU7"/>
<sequence>MHPLFDRATPHPSGYREVDAGLLAAHLPSSLTVLDVREPDELDGILGHIAGIRHAPLATVRDAVGAWPRDTDLVLVCRSGARSSSAATALAALGFSRVMNLQGGMLAWNTARLPVVRTAPHPLPTLSLVQDGLMDGLHLALTPPPHEGPTLPPMTNPSREALTAVLDALQAARPPGVRDIAAFERLLRMCRDQLAVARLESGS</sequence>
<dbReference type="PANTHER" id="PTHR43031:SF1">
    <property type="entry name" value="PYRIDINE NUCLEOTIDE-DISULPHIDE OXIDOREDUCTASE"/>
    <property type="match status" value="1"/>
</dbReference>
<dbReference type="KEGG" id="mmas:MYMAC_000189"/>
<dbReference type="PANTHER" id="PTHR43031">
    <property type="entry name" value="FAD-DEPENDENT OXIDOREDUCTASE"/>
    <property type="match status" value="1"/>
</dbReference>
<dbReference type="InterPro" id="IPR036873">
    <property type="entry name" value="Rhodanese-like_dom_sf"/>
</dbReference>
<dbReference type="SMART" id="SM00450">
    <property type="entry name" value="RHOD"/>
    <property type="match status" value="1"/>
</dbReference>
<dbReference type="SUPFAM" id="SSF52821">
    <property type="entry name" value="Rhodanese/Cell cycle control phosphatase"/>
    <property type="match status" value="1"/>
</dbReference>
<dbReference type="RefSeq" id="WP_095956687.1">
    <property type="nucleotide sequence ID" value="NZ_CP022203.1"/>
</dbReference>
<dbReference type="InterPro" id="IPR001763">
    <property type="entry name" value="Rhodanese-like_dom"/>
</dbReference>
<gene>
    <name evidence="2" type="ORF">MYMAC_000189</name>
</gene>
<dbReference type="Gene3D" id="3.40.250.10">
    <property type="entry name" value="Rhodanese-like domain"/>
    <property type="match status" value="1"/>
</dbReference>
<dbReference type="PROSITE" id="PS50206">
    <property type="entry name" value="RHODANESE_3"/>
    <property type="match status" value="1"/>
</dbReference>
<keyword evidence="3" id="KW-1185">Reference proteome</keyword>
<dbReference type="InterPro" id="IPR050229">
    <property type="entry name" value="GlpE_sulfurtransferase"/>
</dbReference>
<organism evidence="2 3">
    <name type="scientific">Corallococcus macrosporus DSM 14697</name>
    <dbReference type="NCBI Taxonomy" id="1189310"/>
    <lineage>
        <taxon>Bacteria</taxon>
        <taxon>Pseudomonadati</taxon>
        <taxon>Myxococcota</taxon>
        <taxon>Myxococcia</taxon>
        <taxon>Myxococcales</taxon>
        <taxon>Cystobacterineae</taxon>
        <taxon>Myxococcaceae</taxon>
        <taxon>Corallococcus</taxon>
    </lineage>
</organism>
<keyword evidence="2" id="KW-0808">Transferase</keyword>
<dbReference type="Pfam" id="PF00581">
    <property type="entry name" value="Rhodanese"/>
    <property type="match status" value="1"/>
</dbReference>
<dbReference type="Proteomes" id="UP000217343">
    <property type="component" value="Chromosome"/>
</dbReference>
<feature type="domain" description="Rhodanese" evidence="1">
    <location>
        <begin position="27"/>
        <end position="117"/>
    </location>
</feature>
<evidence type="ECO:0000313" key="2">
    <source>
        <dbReference type="EMBL" id="ATB44618.1"/>
    </source>
</evidence>
<proteinExistence type="predicted"/>
<evidence type="ECO:0000313" key="3">
    <source>
        <dbReference type="Proteomes" id="UP000217343"/>
    </source>
</evidence>
<evidence type="ECO:0000259" key="1">
    <source>
        <dbReference type="PROSITE" id="PS50206"/>
    </source>
</evidence>
<dbReference type="GO" id="GO:0016740">
    <property type="term" value="F:transferase activity"/>
    <property type="evidence" value="ECO:0007669"/>
    <property type="project" value="UniProtKB-KW"/>
</dbReference>
<dbReference type="CDD" id="cd00158">
    <property type="entry name" value="RHOD"/>
    <property type="match status" value="1"/>
</dbReference>